<keyword evidence="3" id="KW-0804">Transcription</keyword>
<evidence type="ECO:0000313" key="8">
    <source>
        <dbReference type="Proteomes" id="UP001229952"/>
    </source>
</evidence>
<dbReference type="Proteomes" id="UP001229952">
    <property type="component" value="Chromosome"/>
</dbReference>
<dbReference type="SUPFAM" id="SSF46689">
    <property type="entry name" value="Homeodomain-like"/>
    <property type="match status" value="1"/>
</dbReference>
<evidence type="ECO:0000256" key="2">
    <source>
        <dbReference type="ARBA" id="ARBA00023125"/>
    </source>
</evidence>
<dbReference type="InterPro" id="IPR001647">
    <property type="entry name" value="HTH_TetR"/>
</dbReference>
<feature type="domain" description="HTH tetR-type" evidence="6">
    <location>
        <begin position="28"/>
        <end position="88"/>
    </location>
</feature>
<dbReference type="Pfam" id="PF17754">
    <property type="entry name" value="TetR_C_14"/>
    <property type="match status" value="1"/>
</dbReference>
<name>A0ABY9HW33_9ACTN</name>
<proteinExistence type="predicted"/>
<evidence type="ECO:0000256" key="3">
    <source>
        <dbReference type="ARBA" id="ARBA00023163"/>
    </source>
</evidence>
<accession>A0ABY9HW33</accession>
<dbReference type="EMBL" id="CP120992">
    <property type="protein sequence ID" value="WLQ38750.1"/>
    <property type="molecule type" value="Genomic_DNA"/>
</dbReference>
<keyword evidence="8" id="KW-1185">Reference proteome</keyword>
<evidence type="ECO:0000313" key="7">
    <source>
        <dbReference type="EMBL" id="WLQ38750.1"/>
    </source>
</evidence>
<dbReference type="PANTHER" id="PTHR30055:SF238">
    <property type="entry name" value="MYCOFACTOCIN BIOSYNTHESIS TRANSCRIPTIONAL REGULATOR MFTR-RELATED"/>
    <property type="match status" value="1"/>
</dbReference>
<gene>
    <name evidence="7" type="ORF">P8A22_01005</name>
</gene>
<evidence type="ECO:0000256" key="5">
    <source>
        <dbReference type="SAM" id="MobiDB-lite"/>
    </source>
</evidence>
<dbReference type="InterPro" id="IPR050109">
    <property type="entry name" value="HTH-type_TetR-like_transc_reg"/>
</dbReference>
<dbReference type="PROSITE" id="PS50977">
    <property type="entry name" value="HTH_TETR_2"/>
    <property type="match status" value="1"/>
</dbReference>
<feature type="DNA-binding region" description="H-T-H motif" evidence="4">
    <location>
        <begin position="51"/>
        <end position="70"/>
    </location>
</feature>
<sequence length="265" mass="28129">MPTKKPSASGPPERKRPSSPGLRERKKQATRNALAEAAVRLAAEHGVENVTVEAISEAAGVSPRTFFNYFPSHDDAFVLIDEGVGERIRESVRRAPADRPPLDVVREALADELDGFEQRQEFWSLQAKVLQRSPHLIQRGLQAQVADQRDLAAAIADWLDAGSAAGTAATGAGSGSPRAGDRALDSGPDATGTGQDGFDDRAARQEAGTGTTGDSLFPQLLAAVAQTAVRVAVEHWCDHPGEVVLADTFQEVFAQLAQGLPRPPA</sequence>
<organism evidence="7 8">
    <name type="scientific">Streptomyces laculatispora</name>
    <dbReference type="NCBI Taxonomy" id="887464"/>
    <lineage>
        <taxon>Bacteria</taxon>
        <taxon>Bacillati</taxon>
        <taxon>Actinomycetota</taxon>
        <taxon>Actinomycetes</taxon>
        <taxon>Kitasatosporales</taxon>
        <taxon>Streptomycetaceae</taxon>
        <taxon>Streptomyces</taxon>
    </lineage>
</organism>
<evidence type="ECO:0000256" key="4">
    <source>
        <dbReference type="PROSITE-ProRule" id="PRU00335"/>
    </source>
</evidence>
<protein>
    <submittedName>
        <fullName evidence="7">TetR family transcriptional regulator</fullName>
    </submittedName>
</protein>
<keyword evidence="1" id="KW-0805">Transcription regulation</keyword>
<evidence type="ECO:0000256" key="1">
    <source>
        <dbReference type="ARBA" id="ARBA00023015"/>
    </source>
</evidence>
<dbReference type="InterPro" id="IPR009057">
    <property type="entry name" value="Homeodomain-like_sf"/>
</dbReference>
<keyword evidence="2 4" id="KW-0238">DNA-binding</keyword>
<dbReference type="InterPro" id="IPR041347">
    <property type="entry name" value="MftR_C"/>
</dbReference>
<feature type="region of interest" description="Disordered" evidence="5">
    <location>
        <begin position="1"/>
        <end position="30"/>
    </location>
</feature>
<feature type="region of interest" description="Disordered" evidence="5">
    <location>
        <begin position="166"/>
        <end position="200"/>
    </location>
</feature>
<dbReference type="RefSeq" id="WP_306085439.1">
    <property type="nucleotide sequence ID" value="NZ_CP120992.1"/>
</dbReference>
<dbReference type="Pfam" id="PF00440">
    <property type="entry name" value="TetR_N"/>
    <property type="match status" value="1"/>
</dbReference>
<dbReference type="Gene3D" id="1.10.357.10">
    <property type="entry name" value="Tetracycline Repressor, domain 2"/>
    <property type="match status" value="2"/>
</dbReference>
<evidence type="ECO:0000259" key="6">
    <source>
        <dbReference type="PROSITE" id="PS50977"/>
    </source>
</evidence>
<dbReference type="PANTHER" id="PTHR30055">
    <property type="entry name" value="HTH-TYPE TRANSCRIPTIONAL REGULATOR RUTR"/>
    <property type="match status" value="1"/>
</dbReference>
<reference evidence="7 8" key="1">
    <citation type="submission" date="2023-03" db="EMBL/GenBank/DDBJ databases">
        <title>Isolation and description of six Streptomyces strains from soil environments, able to metabolize different microbial glucans.</title>
        <authorList>
            <person name="Widen T."/>
            <person name="Larsbrink J."/>
        </authorList>
    </citation>
    <scope>NUCLEOTIDE SEQUENCE [LARGE SCALE GENOMIC DNA]</scope>
    <source>
        <strain evidence="7 8">Mut2</strain>
    </source>
</reference>